<feature type="domain" description="F5/8 type C" evidence="6">
    <location>
        <begin position="702"/>
        <end position="858"/>
    </location>
</feature>
<keyword evidence="10" id="KW-1185">Reference proteome</keyword>
<dbReference type="SMART" id="SM00060">
    <property type="entry name" value="FN3"/>
    <property type="match status" value="1"/>
</dbReference>
<gene>
    <name evidence="9" type="ORF">GCM10010911_40030</name>
</gene>
<feature type="region of interest" description="Disordered" evidence="5">
    <location>
        <begin position="1625"/>
        <end position="1709"/>
    </location>
</feature>
<feature type="domain" description="F5/8 type C" evidence="6">
    <location>
        <begin position="917"/>
        <end position="1003"/>
    </location>
</feature>
<dbReference type="RefSeq" id="WP_188994222.1">
    <property type="nucleotide sequence ID" value="NZ_BMHP01000003.1"/>
</dbReference>
<dbReference type="InterPro" id="IPR014756">
    <property type="entry name" value="Ig_E-set"/>
</dbReference>
<dbReference type="Pfam" id="PF00395">
    <property type="entry name" value="SLH"/>
    <property type="match status" value="3"/>
</dbReference>
<evidence type="ECO:0000313" key="9">
    <source>
        <dbReference type="EMBL" id="GGD78029.1"/>
    </source>
</evidence>
<feature type="region of interest" description="Disordered" evidence="5">
    <location>
        <begin position="1403"/>
        <end position="1426"/>
    </location>
</feature>
<dbReference type="SUPFAM" id="SSF81296">
    <property type="entry name" value="E set domains"/>
    <property type="match status" value="1"/>
</dbReference>
<keyword evidence="3" id="KW-0119">Carbohydrate metabolism</keyword>
<name>A0A916Z5X3_9BACL</name>
<dbReference type="Gene3D" id="2.60.120.260">
    <property type="entry name" value="Galactose-binding domain-like"/>
    <property type="match status" value="4"/>
</dbReference>
<protein>
    <submittedName>
        <fullName evidence="9">Uncharacterized protein</fullName>
    </submittedName>
</protein>
<feature type="compositionally biased region" description="Basic and acidic residues" evidence="5">
    <location>
        <begin position="1687"/>
        <end position="1702"/>
    </location>
</feature>
<dbReference type="Gene3D" id="2.60.40.1080">
    <property type="match status" value="1"/>
</dbReference>
<evidence type="ECO:0000256" key="4">
    <source>
        <dbReference type="ARBA" id="ARBA00023326"/>
    </source>
</evidence>
<dbReference type="CDD" id="cd00063">
    <property type="entry name" value="FN3"/>
    <property type="match status" value="1"/>
</dbReference>
<dbReference type="InterPro" id="IPR003961">
    <property type="entry name" value="FN3_dom"/>
</dbReference>
<dbReference type="GO" id="GO:0030245">
    <property type="term" value="P:cellulose catabolic process"/>
    <property type="evidence" value="ECO:0007669"/>
    <property type="project" value="UniProtKB-KW"/>
</dbReference>
<dbReference type="Gene3D" id="2.60.40.10">
    <property type="entry name" value="Immunoglobulins"/>
    <property type="match status" value="2"/>
</dbReference>
<evidence type="ECO:0000256" key="2">
    <source>
        <dbReference type="ARBA" id="ARBA00023001"/>
    </source>
</evidence>
<dbReference type="PANTHER" id="PTHR36453">
    <property type="entry name" value="SECRETED PROTEIN-RELATED"/>
    <property type="match status" value="1"/>
</dbReference>
<evidence type="ECO:0000259" key="8">
    <source>
        <dbReference type="PROSITE" id="PS51272"/>
    </source>
</evidence>
<dbReference type="SUPFAM" id="SSF51126">
    <property type="entry name" value="Pectin lyase-like"/>
    <property type="match status" value="1"/>
</dbReference>
<evidence type="ECO:0000259" key="6">
    <source>
        <dbReference type="PROSITE" id="PS50022"/>
    </source>
</evidence>
<proteinExistence type="predicted"/>
<feature type="compositionally biased region" description="Pro residues" evidence="5">
    <location>
        <begin position="1633"/>
        <end position="1681"/>
    </location>
</feature>
<dbReference type="SUPFAM" id="SSF49785">
    <property type="entry name" value="Galactose-binding domain-like"/>
    <property type="match status" value="4"/>
</dbReference>
<reference evidence="9" key="2">
    <citation type="submission" date="2020-09" db="EMBL/GenBank/DDBJ databases">
        <authorList>
            <person name="Sun Q."/>
            <person name="Zhou Y."/>
        </authorList>
    </citation>
    <scope>NUCLEOTIDE SEQUENCE</scope>
    <source>
        <strain evidence="9">CGMCC 1.15178</strain>
    </source>
</reference>
<dbReference type="SUPFAM" id="SSF49265">
    <property type="entry name" value="Fibronectin type III"/>
    <property type="match status" value="1"/>
</dbReference>
<dbReference type="SMART" id="SM00710">
    <property type="entry name" value="PbH1"/>
    <property type="match status" value="7"/>
</dbReference>
<comment type="caution">
    <text evidence="9">The sequence shown here is derived from an EMBL/GenBank/DDBJ whole genome shotgun (WGS) entry which is preliminary data.</text>
</comment>
<dbReference type="InterPro" id="IPR005102">
    <property type="entry name" value="Carbo-bd_X2"/>
</dbReference>
<dbReference type="InterPro" id="IPR008964">
    <property type="entry name" value="Invasin/intimin_cell_adhesion"/>
</dbReference>
<dbReference type="SUPFAM" id="SSF49373">
    <property type="entry name" value="Invasin/intimin cell-adhesion fragments"/>
    <property type="match status" value="1"/>
</dbReference>
<dbReference type="EMBL" id="BMHP01000003">
    <property type="protein sequence ID" value="GGD78029.1"/>
    <property type="molecule type" value="Genomic_DNA"/>
</dbReference>
<dbReference type="InterPro" id="IPR001119">
    <property type="entry name" value="SLH_dom"/>
</dbReference>
<dbReference type="Pfam" id="PF03442">
    <property type="entry name" value="CBM_X2"/>
    <property type="match status" value="1"/>
</dbReference>
<dbReference type="InterPro" id="IPR013783">
    <property type="entry name" value="Ig-like_fold"/>
</dbReference>
<dbReference type="SMART" id="SM00635">
    <property type="entry name" value="BID_2"/>
    <property type="match status" value="1"/>
</dbReference>
<feature type="domain" description="SLH" evidence="8">
    <location>
        <begin position="1837"/>
        <end position="1890"/>
    </location>
</feature>
<dbReference type="Pfam" id="PF00041">
    <property type="entry name" value="fn3"/>
    <property type="match status" value="1"/>
</dbReference>
<dbReference type="Proteomes" id="UP000612456">
    <property type="component" value="Unassembled WGS sequence"/>
</dbReference>
<dbReference type="PROSITE" id="PS51272">
    <property type="entry name" value="SLH"/>
    <property type="match status" value="3"/>
</dbReference>
<keyword evidence="1" id="KW-0732">Signal</keyword>
<dbReference type="InterPro" id="IPR012334">
    <property type="entry name" value="Pectin_lyas_fold"/>
</dbReference>
<feature type="domain" description="SLH" evidence="8">
    <location>
        <begin position="1771"/>
        <end position="1834"/>
    </location>
</feature>
<evidence type="ECO:0000256" key="3">
    <source>
        <dbReference type="ARBA" id="ARBA00023277"/>
    </source>
</evidence>
<dbReference type="PROSITE" id="PS50022">
    <property type="entry name" value="FA58C_3"/>
    <property type="match status" value="2"/>
</dbReference>
<evidence type="ECO:0000256" key="5">
    <source>
        <dbReference type="SAM" id="MobiDB-lite"/>
    </source>
</evidence>
<dbReference type="InterPro" id="IPR006626">
    <property type="entry name" value="PbH1"/>
</dbReference>
<dbReference type="InterPro" id="IPR008979">
    <property type="entry name" value="Galactose-bd-like_sf"/>
</dbReference>
<sequence>MRKKWISFIILSIMMECCTGFILHVPHVQASPNIQLFVSPEGTGNACSLADPCTLQAGRDKVRALNADMTANIDVLLRGGTYELTDTFELTSEDSGHNGYQISYKAYPGETPVLSGGTVISGWTLDDITANIYRAPVAASLETRQLYVNGQRAERAKGGALPGVQKTESGYTTTDMSMKDWGNIPDVEFVFRKLWTESRCGVSVIADGMITMDEPCFTMVNNTRSVQADNPTWIENAYELLDEEGEWYLDRTEHFLYYKPRAGEDMTSAEVIAPVLETLVRGTGTLEDPLENVVFEGLTFAYATWLQPNGLFGFRDIQAGFMSPHEPPPVAYSYTDVKMPANVSISGGRNLRFERNTFVHLGAVGLNIDYGAQDNLIQGNIFRDISGNAIMLGDVKQEDYHPSVEARAVDRNTIKNNFITKAGAEYHGSVGIWIGYTKNTIVAHNELTDLPYSGISTGWGWGETDEGGSLNYTIPTIVENNKVLNNKIWNTMHTLIDGAGIYSLSADRNQIISGNVISDVHTHGAIYLDNNSRYNTVTNNVSLDIAGSNHLFFNGNKGNTLLAYNFWDQSAKLYDNSKNGVFVGNQFVDDPLTLPASIINNAGLEAAYKDLNPSAIPTDTEAPTVPATLSLIEGVTAVLDNSVSLHWQASSDNTAVTGYEILRDGIVVGVTTATAFTVRNLEPGRTYAFSVAARDAALNLSSSTPALTVTTGNQSNLDNLAYNKKVVAAYESPEGREAEMHPDRNPENAVDGDPLTYAASINEYAWQQQVDLGSPQNINRVVVKMDPQYYASEFDIRTSNDGIHFTTIKSVVGFTGGTSEQVFDDTQTRYVRIVAVKPDGPNQPGNQMVIYELEIYNDGSGNPAPSQVNLALNKPARAFYIGGDNITTKTTGYEAIVDDDLTTYAQAPRASVWKAAVDLGFATDFNQIKVTMPLTAYTTDFNIEVSLNGSTYSRVSEVTGFEGGTFTVYGPQNARYVRVAAVAPEHPLDGEQMAIAEIGVYNTSNLSIERAATALNEDGSGTTMLQGHEAAKANDGNPDTFAQSEGQDPWHWNLDMGAVKNINQIRLFAGTVPDSSVHADIRIATSVDGVAFTDLEQVTDFAGGWKTIRFEDRNAQYVRVSLAITGDSPTAGGNLTLNEVEVYHENVVEINQRTTDSNDMDRYYYQKVSSQAYEFQAGDLLEYEFMLLSDEAGIGGIDIVAADGKRLKEQGDWVDQWHIAGNPASDLSAQGQNQWLKRTMKVPSSMQGRTANAWLLAMENDKPLTELKVKVKNLLVRNVYGKVALRIKMDDNLPVEDGYIQGYSLDTAVKSVQLNKKAVDLLIGDTETLAATIVPAYALNKQMVWTSSHPDIADVNQEGVVTAIQAGSAIITATTEDGGFSDQAEVKVGVHTTRSGNYALNRPAKAYTSGGTDSTTHPGHEPGKANDGDLETFAASNMVYAWNWEVDLEQVRPVNFIQGRMHEAGYATEFDIVGSVNGQTYQLLGHYVNFTGGNFALRFPTQSYRYIQVKALQPDGPGQAGSLMFLNEVEVYKESPMDPTVTPTHATFDRNIAKATDLEVSLFLNGQTLTSIVNDGDELEKNADYTINGNIVKLKKEYLSSLPPSEVQFSFLFSAGPTCIYTVSLTDSTSIPDPGPEPESPNPESPNPESPNPELPNPESPNPESPNPESPKPESPNPEPGTMPITKQDKGEHEKQVEEHAVTNEASVTTSVLPTDVPESHWAAIAISKAIGLGIVKGYPDGTFQPTAAVTRAEFVTILIRSLKLDGEAGSPAFKDLSAIPVWARDSVAQAVSAGIISGYSDGSFRPGNQITRAEMAVMIAKALKLPLSEPYKLTFEDSEHIPMWAKPYVSAVYAAALMKGRGNNIFAPQSEATRAEAIFLILSLLEYKQ</sequence>
<dbReference type="Pfam" id="PF02368">
    <property type="entry name" value="Big_2"/>
    <property type="match status" value="1"/>
</dbReference>
<dbReference type="InterPro" id="IPR000421">
    <property type="entry name" value="FA58C"/>
</dbReference>
<keyword evidence="4" id="KW-0624">Polysaccharide degradation</keyword>
<evidence type="ECO:0000256" key="1">
    <source>
        <dbReference type="ARBA" id="ARBA00022729"/>
    </source>
</evidence>
<dbReference type="InterPro" id="IPR011050">
    <property type="entry name" value="Pectin_lyase_fold/virulence"/>
</dbReference>
<dbReference type="Pfam" id="PF00754">
    <property type="entry name" value="F5_F8_type_C"/>
    <property type="match status" value="2"/>
</dbReference>
<feature type="domain" description="Fibronectin type-III" evidence="7">
    <location>
        <begin position="625"/>
        <end position="714"/>
    </location>
</feature>
<dbReference type="PROSITE" id="PS50853">
    <property type="entry name" value="FN3"/>
    <property type="match status" value="1"/>
</dbReference>
<dbReference type="InterPro" id="IPR003343">
    <property type="entry name" value="Big_2"/>
</dbReference>
<organism evidence="9 10">
    <name type="scientific">Paenibacillus nasutitermitis</name>
    <dbReference type="NCBI Taxonomy" id="1652958"/>
    <lineage>
        <taxon>Bacteria</taxon>
        <taxon>Bacillati</taxon>
        <taxon>Bacillota</taxon>
        <taxon>Bacilli</taxon>
        <taxon>Bacillales</taxon>
        <taxon>Paenibacillaceae</taxon>
        <taxon>Paenibacillus</taxon>
    </lineage>
</organism>
<keyword evidence="2" id="KW-0136">Cellulose degradation</keyword>
<accession>A0A916Z5X3</accession>
<dbReference type="Gene3D" id="2.160.20.10">
    <property type="entry name" value="Single-stranded right-handed beta-helix, Pectin lyase-like"/>
    <property type="match status" value="2"/>
</dbReference>
<feature type="domain" description="SLH" evidence="8">
    <location>
        <begin position="1710"/>
        <end position="1770"/>
    </location>
</feature>
<dbReference type="PANTHER" id="PTHR36453:SF1">
    <property type="entry name" value="RIGHT HANDED BETA HELIX DOMAIN-CONTAINING PROTEIN"/>
    <property type="match status" value="1"/>
</dbReference>
<dbReference type="Pfam" id="PF22633">
    <property type="entry name" value="F5_F8_type_C_2"/>
    <property type="match status" value="1"/>
</dbReference>
<reference evidence="9" key="1">
    <citation type="journal article" date="2014" name="Int. J. Syst. Evol. Microbiol.">
        <title>Complete genome sequence of Corynebacterium casei LMG S-19264T (=DSM 44701T), isolated from a smear-ripened cheese.</title>
        <authorList>
            <consortium name="US DOE Joint Genome Institute (JGI-PGF)"/>
            <person name="Walter F."/>
            <person name="Albersmeier A."/>
            <person name="Kalinowski J."/>
            <person name="Ruckert C."/>
        </authorList>
    </citation>
    <scope>NUCLEOTIDE SEQUENCE</scope>
    <source>
        <strain evidence="9">CGMCC 1.15178</strain>
    </source>
</reference>
<evidence type="ECO:0000313" key="10">
    <source>
        <dbReference type="Proteomes" id="UP000612456"/>
    </source>
</evidence>
<evidence type="ECO:0000259" key="7">
    <source>
        <dbReference type="PROSITE" id="PS50853"/>
    </source>
</evidence>
<dbReference type="InterPro" id="IPR036116">
    <property type="entry name" value="FN3_sf"/>
</dbReference>